<evidence type="ECO:0000256" key="4">
    <source>
        <dbReference type="ARBA" id="ARBA00022729"/>
    </source>
</evidence>
<feature type="signal peptide" evidence="9">
    <location>
        <begin position="1"/>
        <end position="21"/>
    </location>
</feature>
<evidence type="ECO:0000256" key="7">
    <source>
        <dbReference type="ARBA" id="ARBA00023288"/>
    </source>
</evidence>
<keyword evidence="5" id="KW-1015">Disulfide bond</keyword>
<dbReference type="GO" id="GO:0006869">
    <property type="term" value="P:lipid transport"/>
    <property type="evidence" value="ECO:0007669"/>
    <property type="project" value="InterPro"/>
</dbReference>
<feature type="region of interest" description="Disordered" evidence="8">
    <location>
        <begin position="130"/>
        <end position="246"/>
    </location>
</feature>
<evidence type="ECO:0000256" key="1">
    <source>
        <dbReference type="ARBA" id="ARBA00004609"/>
    </source>
</evidence>
<dbReference type="InterPro" id="IPR036312">
    <property type="entry name" value="Bifun_inhib/LTP/seed_sf"/>
</dbReference>
<dbReference type="SUPFAM" id="SSF47699">
    <property type="entry name" value="Bifunctional inhibitor/lipid-transfer protein/seed storage 2S albumin"/>
    <property type="match status" value="1"/>
</dbReference>
<evidence type="ECO:0000256" key="2">
    <source>
        <dbReference type="ARBA" id="ARBA00009748"/>
    </source>
</evidence>
<evidence type="ECO:0000256" key="8">
    <source>
        <dbReference type="SAM" id="MobiDB-lite"/>
    </source>
</evidence>
<evidence type="ECO:0000313" key="12">
    <source>
        <dbReference type="Proteomes" id="UP000604825"/>
    </source>
</evidence>
<sequence length="246" mass="25733">MAVSAVMVAVAMLMMSAGVGGDFAADQAECSDTLVGLATCLTYVQEQATASAPTPDCCAGLKAVLQSNRKCLCVLIQDRDNPNLGLKLNVTKALGLPAVCNAPANISDCPRLLNLPPDSKDAQVFEQYAKQAAAQGSAPSGGGSAAPATAQKNGAAAGPRKRCGMERQPAVGMERQPAVGMERQPAVGMEPLLDSEQAGAPADPEPYPPPRSRIHRLRLGSAALRRSRIHRRPWDLPASSRIRRSA</sequence>
<evidence type="ECO:0000256" key="6">
    <source>
        <dbReference type="ARBA" id="ARBA00023180"/>
    </source>
</evidence>
<gene>
    <name evidence="11" type="ORF">NCGR_LOCUS67918</name>
</gene>
<keyword evidence="6" id="KW-0325">Glycoprotein</keyword>
<protein>
    <recommendedName>
        <fullName evidence="10">Bifunctional inhibitor/plant lipid transfer protein/seed storage helical domain-containing protein</fullName>
    </recommendedName>
</protein>
<keyword evidence="3" id="KW-0336">GPI-anchor</keyword>
<dbReference type="GO" id="GO:0098552">
    <property type="term" value="C:side of membrane"/>
    <property type="evidence" value="ECO:0007669"/>
    <property type="project" value="UniProtKB-KW"/>
</dbReference>
<dbReference type="InterPro" id="IPR016140">
    <property type="entry name" value="Bifunc_inhib/LTP/seed_store"/>
</dbReference>
<keyword evidence="7" id="KW-0449">Lipoprotein</keyword>
<dbReference type="OrthoDB" id="1938537at2759"/>
<accession>A0A811STC2</accession>
<dbReference type="GO" id="GO:0005886">
    <property type="term" value="C:plasma membrane"/>
    <property type="evidence" value="ECO:0007669"/>
    <property type="project" value="UniProtKB-SubCell"/>
</dbReference>
<dbReference type="AlphaFoldDB" id="A0A811STC2"/>
<dbReference type="PRINTS" id="PR00382">
    <property type="entry name" value="LIPIDTRNSFER"/>
</dbReference>
<evidence type="ECO:0000256" key="9">
    <source>
        <dbReference type="SAM" id="SignalP"/>
    </source>
</evidence>
<comment type="caution">
    <text evidence="11">The sequence shown here is derived from an EMBL/GenBank/DDBJ whole genome shotgun (WGS) entry which is preliminary data.</text>
</comment>
<evidence type="ECO:0000259" key="10">
    <source>
        <dbReference type="SMART" id="SM00499"/>
    </source>
</evidence>
<name>A0A811STC2_9POAL</name>
<organism evidence="11 12">
    <name type="scientific">Miscanthus lutarioriparius</name>
    <dbReference type="NCBI Taxonomy" id="422564"/>
    <lineage>
        <taxon>Eukaryota</taxon>
        <taxon>Viridiplantae</taxon>
        <taxon>Streptophyta</taxon>
        <taxon>Embryophyta</taxon>
        <taxon>Tracheophyta</taxon>
        <taxon>Spermatophyta</taxon>
        <taxon>Magnoliopsida</taxon>
        <taxon>Liliopsida</taxon>
        <taxon>Poales</taxon>
        <taxon>Poaceae</taxon>
        <taxon>PACMAD clade</taxon>
        <taxon>Panicoideae</taxon>
        <taxon>Andropogonodae</taxon>
        <taxon>Andropogoneae</taxon>
        <taxon>Saccharinae</taxon>
        <taxon>Miscanthus</taxon>
    </lineage>
</organism>
<evidence type="ECO:0000256" key="5">
    <source>
        <dbReference type="ARBA" id="ARBA00023157"/>
    </source>
</evidence>
<dbReference type="CDD" id="cd00010">
    <property type="entry name" value="AAI_LTSS"/>
    <property type="match status" value="1"/>
</dbReference>
<dbReference type="EMBL" id="CAJGYO010000841">
    <property type="protein sequence ID" value="CAD6343820.1"/>
    <property type="molecule type" value="Genomic_DNA"/>
</dbReference>
<keyword evidence="4 9" id="KW-0732">Signal</keyword>
<dbReference type="InterPro" id="IPR043325">
    <property type="entry name" value="LTSS"/>
</dbReference>
<proteinExistence type="inferred from homology"/>
<keyword evidence="3" id="KW-0472">Membrane</keyword>
<dbReference type="Gene3D" id="1.10.110.10">
    <property type="entry name" value="Plant lipid-transfer and hydrophobic proteins"/>
    <property type="match status" value="1"/>
</dbReference>
<dbReference type="PANTHER" id="PTHR33044">
    <property type="entry name" value="BIFUNCTIONAL INHIBITOR/LIPID-TRANSFER PROTEIN/SEED STORAGE 2S ALBUMIN SUPERFAMILY PROTEIN-RELATED"/>
    <property type="match status" value="1"/>
</dbReference>
<keyword evidence="12" id="KW-1185">Reference proteome</keyword>
<feature type="chain" id="PRO_5032969282" description="Bifunctional inhibitor/plant lipid transfer protein/seed storage helical domain-containing protein" evidence="9">
    <location>
        <begin position="22"/>
        <end position="246"/>
    </location>
</feature>
<dbReference type="GO" id="GO:0008289">
    <property type="term" value="F:lipid binding"/>
    <property type="evidence" value="ECO:0007669"/>
    <property type="project" value="InterPro"/>
</dbReference>
<dbReference type="Pfam" id="PF14368">
    <property type="entry name" value="LTP_2"/>
    <property type="match status" value="1"/>
</dbReference>
<feature type="domain" description="Bifunctional inhibitor/plant lipid transfer protein/seed storage helical" evidence="10">
    <location>
        <begin position="30"/>
        <end position="109"/>
    </location>
</feature>
<evidence type="ECO:0000313" key="11">
    <source>
        <dbReference type="EMBL" id="CAD6343820.1"/>
    </source>
</evidence>
<dbReference type="FunFam" id="1.10.110.10:FF:000001">
    <property type="entry name" value="Bifunctional inhibitor/lipid-transfer protein/seed storage 2S albumin superfamily protein"/>
    <property type="match status" value="1"/>
</dbReference>
<comment type="similarity">
    <text evidence="2">Belongs to the plant LTP family.</text>
</comment>
<dbReference type="InterPro" id="IPR000528">
    <property type="entry name" value="Plant_nsLTP"/>
</dbReference>
<comment type="subcellular location">
    <subcellularLocation>
        <location evidence="1">Cell membrane</location>
        <topology evidence="1">Lipid-anchor</topology>
        <topology evidence="1">GPI-anchor</topology>
    </subcellularLocation>
</comment>
<evidence type="ECO:0000256" key="3">
    <source>
        <dbReference type="ARBA" id="ARBA00022622"/>
    </source>
</evidence>
<reference evidence="11" key="1">
    <citation type="submission" date="2020-10" db="EMBL/GenBank/DDBJ databases">
        <authorList>
            <person name="Han B."/>
            <person name="Lu T."/>
            <person name="Zhao Q."/>
            <person name="Huang X."/>
            <person name="Zhao Y."/>
        </authorList>
    </citation>
    <scope>NUCLEOTIDE SEQUENCE</scope>
</reference>
<dbReference type="SMART" id="SM00499">
    <property type="entry name" value="AAI"/>
    <property type="match status" value="1"/>
</dbReference>
<dbReference type="Proteomes" id="UP000604825">
    <property type="component" value="Unassembled WGS sequence"/>
</dbReference>